<reference evidence="3 4" key="1">
    <citation type="submission" date="2019-12" db="EMBL/GenBank/DDBJ databases">
        <title>Genomic-based taxomic classification of the family Erythrobacteraceae.</title>
        <authorList>
            <person name="Xu L."/>
        </authorList>
    </citation>
    <scope>NUCLEOTIDE SEQUENCE [LARGE SCALE GENOMIC DNA]</scope>
    <source>
        <strain evidence="3 4">KCTC 42453</strain>
    </source>
</reference>
<dbReference type="Gene3D" id="2.20.200.10">
    <property type="entry name" value="Outer membrane efflux proteins (OEP)"/>
    <property type="match status" value="1"/>
</dbReference>
<dbReference type="RefSeq" id="WP_160757224.1">
    <property type="nucleotide sequence ID" value="NZ_WTYL01000004.1"/>
</dbReference>
<dbReference type="EMBL" id="WTYL01000004">
    <property type="protein sequence ID" value="MXP45584.1"/>
    <property type="molecule type" value="Genomic_DNA"/>
</dbReference>
<keyword evidence="2" id="KW-0812">Transmembrane</keyword>
<dbReference type="Proteomes" id="UP000431922">
    <property type="component" value="Unassembled WGS sequence"/>
</dbReference>
<name>A0A845B610_9SPHN</name>
<keyword evidence="2" id="KW-0449">Lipoprotein</keyword>
<dbReference type="PANTHER" id="PTHR30203">
    <property type="entry name" value="OUTER MEMBRANE CATION EFFLUX PROTEIN"/>
    <property type="match status" value="1"/>
</dbReference>
<keyword evidence="2" id="KW-0564">Palmitate</keyword>
<gene>
    <name evidence="3" type="ORF">GRI65_14115</name>
</gene>
<comment type="caution">
    <text evidence="3">The sequence shown here is derived from an EMBL/GenBank/DDBJ whole genome shotgun (WGS) entry which is preliminary data.</text>
</comment>
<comment type="subcellular location">
    <subcellularLocation>
        <location evidence="2">Cell membrane</location>
        <topology evidence="2">Lipid-anchor</topology>
    </subcellularLocation>
</comment>
<keyword evidence="2" id="KW-0472">Membrane</keyword>
<dbReference type="Pfam" id="PF02321">
    <property type="entry name" value="OEP"/>
    <property type="match status" value="2"/>
</dbReference>
<evidence type="ECO:0000313" key="3">
    <source>
        <dbReference type="EMBL" id="MXP45584.1"/>
    </source>
</evidence>
<dbReference type="Gene3D" id="1.20.1600.10">
    <property type="entry name" value="Outer membrane efflux proteins (OEP)"/>
    <property type="match status" value="1"/>
</dbReference>
<keyword evidence="4" id="KW-1185">Reference proteome</keyword>
<accession>A0A845B610</accession>
<dbReference type="AlphaFoldDB" id="A0A845B610"/>
<dbReference type="InterPro" id="IPR003423">
    <property type="entry name" value="OMP_efflux"/>
</dbReference>
<evidence type="ECO:0000313" key="4">
    <source>
        <dbReference type="Proteomes" id="UP000431922"/>
    </source>
</evidence>
<sequence length="500" mass="51815">MLGITGNRGAAITQFERQLQVLRLSADLIRRNSFRLAGPIAASLALGGCGQSITYADLPAANIPVPEQWSAGAAPLETDVTDYWLALNDPALAEFVALAAENNLDLAQSAARLAQAREALVIARAGRLPAVSASGGVSREVGDFAERSLQFSVGADASWEADLFGQITGSVDAASADLASAGYSLADLQRIIIGNVAVSTISARSTAAQLAIARDTLVNQDDNLQIARWRNQAGLVSSLDVEQARVQRAQTAASIPALESDLAATANAISTLIGEPPGRVLALLDNTARIPRPPETVGLAAPAEVLRRRPDVRAAEAGLLASSARVGVARAQLLPLVRLTGTVGSGSIGIGNLFDIITGNLFAGVSQLIFDGGRTRAQVGSAEAAAEGALAAWRQSILIALEDVESGSASLSAARQRVALFAEAREAAENAAILARSQYQAGLTDFRTLLTAENQLLSARNSQVASEAQRASAFVTLTQALGGGWDPGNYPETFSPGLDP</sequence>
<protein>
    <submittedName>
        <fullName evidence="3">Efflux transporter outer membrane subunit</fullName>
    </submittedName>
</protein>
<organism evidence="3 4">
    <name type="scientific">Allopontixanthobacter sediminis</name>
    <dbReference type="NCBI Taxonomy" id="1689985"/>
    <lineage>
        <taxon>Bacteria</taxon>
        <taxon>Pseudomonadati</taxon>
        <taxon>Pseudomonadota</taxon>
        <taxon>Alphaproteobacteria</taxon>
        <taxon>Sphingomonadales</taxon>
        <taxon>Erythrobacteraceae</taxon>
        <taxon>Allopontixanthobacter</taxon>
    </lineage>
</organism>
<dbReference type="GO" id="GO:0015562">
    <property type="term" value="F:efflux transmembrane transporter activity"/>
    <property type="evidence" value="ECO:0007669"/>
    <property type="project" value="InterPro"/>
</dbReference>
<evidence type="ECO:0000256" key="2">
    <source>
        <dbReference type="RuleBase" id="RU362097"/>
    </source>
</evidence>
<dbReference type="NCBIfam" id="TIGR01845">
    <property type="entry name" value="outer_NodT"/>
    <property type="match status" value="1"/>
</dbReference>
<dbReference type="SUPFAM" id="SSF56954">
    <property type="entry name" value="Outer membrane efflux proteins (OEP)"/>
    <property type="match status" value="1"/>
</dbReference>
<dbReference type="InterPro" id="IPR010131">
    <property type="entry name" value="MdtP/NodT-like"/>
</dbReference>
<proteinExistence type="inferred from homology"/>
<comment type="similarity">
    <text evidence="1 2">Belongs to the outer membrane factor (OMF) (TC 1.B.17) family.</text>
</comment>
<keyword evidence="2" id="KW-1134">Transmembrane beta strand</keyword>
<evidence type="ECO:0000256" key="1">
    <source>
        <dbReference type="ARBA" id="ARBA00007613"/>
    </source>
</evidence>
<dbReference type="PANTHER" id="PTHR30203:SF32">
    <property type="entry name" value="CATION EFFLUX SYSTEM PROTEIN CUSC"/>
    <property type="match status" value="1"/>
</dbReference>
<dbReference type="OrthoDB" id="7181739at2"/>
<dbReference type="GO" id="GO:0005886">
    <property type="term" value="C:plasma membrane"/>
    <property type="evidence" value="ECO:0007669"/>
    <property type="project" value="UniProtKB-SubCell"/>
</dbReference>